<feature type="transmembrane region" description="Helical" evidence="6">
    <location>
        <begin position="367"/>
        <end position="391"/>
    </location>
</feature>
<feature type="transmembrane region" description="Helical" evidence="6">
    <location>
        <begin position="194"/>
        <end position="220"/>
    </location>
</feature>
<name>A0A5P9CFP7_9VIBR</name>
<dbReference type="InterPro" id="IPR050833">
    <property type="entry name" value="Poly_Biosynth_Transport"/>
</dbReference>
<proteinExistence type="predicted"/>
<feature type="transmembrane region" description="Helical" evidence="6">
    <location>
        <begin position="312"/>
        <end position="331"/>
    </location>
</feature>
<dbReference type="GO" id="GO:0005886">
    <property type="term" value="C:plasma membrane"/>
    <property type="evidence" value="ECO:0007669"/>
    <property type="project" value="UniProtKB-SubCell"/>
</dbReference>
<comment type="subcellular location">
    <subcellularLocation>
        <location evidence="1">Cell membrane</location>
        <topology evidence="1">Multi-pass membrane protein</topology>
    </subcellularLocation>
</comment>
<evidence type="ECO:0000313" key="8">
    <source>
        <dbReference type="Proteomes" id="UP000326936"/>
    </source>
</evidence>
<keyword evidence="5 6" id="KW-0472">Membrane</keyword>
<dbReference type="PANTHER" id="PTHR30250:SF11">
    <property type="entry name" value="O-ANTIGEN TRANSPORTER-RELATED"/>
    <property type="match status" value="1"/>
</dbReference>
<keyword evidence="3 6" id="KW-0812">Transmembrane</keyword>
<evidence type="ECO:0000256" key="6">
    <source>
        <dbReference type="SAM" id="Phobius"/>
    </source>
</evidence>
<dbReference type="EMBL" id="CP045350">
    <property type="protein sequence ID" value="QFT25016.1"/>
    <property type="molecule type" value="Genomic_DNA"/>
</dbReference>
<evidence type="ECO:0000313" key="7">
    <source>
        <dbReference type="EMBL" id="QFT25016.1"/>
    </source>
</evidence>
<dbReference type="PANTHER" id="PTHR30250">
    <property type="entry name" value="PST FAMILY PREDICTED COLANIC ACID TRANSPORTER"/>
    <property type="match status" value="1"/>
</dbReference>
<dbReference type="OrthoDB" id="3831435at2"/>
<dbReference type="Proteomes" id="UP000326936">
    <property type="component" value="Chromosome"/>
</dbReference>
<feature type="transmembrane region" description="Helical" evidence="6">
    <location>
        <begin position="151"/>
        <end position="173"/>
    </location>
</feature>
<dbReference type="KEGG" id="vaq:FIV01_00900"/>
<gene>
    <name evidence="7" type="ORF">FIV01_00900</name>
</gene>
<feature type="transmembrane region" description="Helical" evidence="6">
    <location>
        <begin position="98"/>
        <end position="118"/>
    </location>
</feature>
<feature type="transmembrane region" description="Helical" evidence="6">
    <location>
        <begin position="70"/>
        <end position="92"/>
    </location>
</feature>
<reference evidence="7 8" key="1">
    <citation type="submission" date="2019-10" db="EMBL/GenBank/DDBJ databases">
        <title>Complete genome sequence of Vibrio sp. strain THAF100, isolated from non-filtered water from the water column of tank 6 of a marine aquarium containing stony-coral fragments. Water maintained at 26 degree C.</title>
        <authorList>
            <person name="Ruckert C."/>
            <person name="Franco A."/>
            <person name="Kalinowski J."/>
            <person name="Glaeser S."/>
        </authorList>
    </citation>
    <scope>NUCLEOTIDE SEQUENCE [LARGE SCALE GENOMIC DNA]</scope>
    <source>
        <strain evidence="7 8">THAF100</strain>
    </source>
</reference>
<keyword evidence="2" id="KW-1003">Cell membrane</keyword>
<accession>A0A5P9CFP7</accession>
<feature type="transmembrane region" description="Helical" evidence="6">
    <location>
        <begin position="125"/>
        <end position="145"/>
    </location>
</feature>
<protein>
    <recommendedName>
        <fullName evidence="9">Polysaccharide biosynthesis protein</fullName>
    </recommendedName>
</protein>
<keyword evidence="4 6" id="KW-1133">Transmembrane helix</keyword>
<dbReference type="RefSeq" id="WP_152429331.1">
    <property type="nucleotide sequence ID" value="NZ_CBCSDK010000006.1"/>
</dbReference>
<sequence length="397" mass="46121">MLKNFLISSFGTLISQLILFFSLPQIAKIWGTENFGIYSQDVSIGIIIATLLVLRLELLVMNDDSDKAKAYLFCVIKLSLLSCIFCMVFLFVFELARYTLPLYYGFSLLLYNSSILYFSVNRRFFYISISKVLLNLIFVSLVFFIPKDESLGIIFYHFITTLVIFILLFYISLKDNNKHYNISFSRLLGDGKDYVLNTFPASVFNVSCVNIIPVIMPFLFNESKAGIFFLAYKTIIFPVGIIGQSLGNIFRRELLANRDNKNKTNNVFIYVSSIIAAICILFYFLVINFYEIVFLSYFSYEWHDVIKIYDSILYLSILMMIYSPLGHVFLCSGNQRSDLVFNFLKLMALIAFLFLSYFYSFEFITFVNYYSFVMSGTYLLGILMVLHCYFFKFKSLA</sequence>
<evidence type="ECO:0000256" key="1">
    <source>
        <dbReference type="ARBA" id="ARBA00004651"/>
    </source>
</evidence>
<evidence type="ECO:0000256" key="4">
    <source>
        <dbReference type="ARBA" id="ARBA00022989"/>
    </source>
</evidence>
<keyword evidence="8" id="KW-1185">Reference proteome</keyword>
<evidence type="ECO:0008006" key="9">
    <source>
        <dbReference type="Google" id="ProtNLM"/>
    </source>
</evidence>
<evidence type="ECO:0000256" key="3">
    <source>
        <dbReference type="ARBA" id="ARBA00022692"/>
    </source>
</evidence>
<dbReference type="AlphaFoldDB" id="A0A5P9CFP7"/>
<evidence type="ECO:0000256" key="2">
    <source>
        <dbReference type="ARBA" id="ARBA00022475"/>
    </source>
</evidence>
<feature type="transmembrane region" description="Helical" evidence="6">
    <location>
        <begin position="37"/>
        <end position="58"/>
    </location>
</feature>
<feature type="transmembrane region" description="Helical" evidence="6">
    <location>
        <begin position="343"/>
        <end position="361"/>
    </location>
</feature>
<feature type="transmembrane region" description="Helical" evidence="6">
    <location>
        <begin position="226"/>
        <end position="246"/>
    </location>
</feature>
<feature type="transmembrane region" description="Helical" evidence="6">
    <location>
        <begin position="267"/>
        <end position="300"/>
    </location>
</feature>
<evidence type="ECO:0000256" key="5">
    <source>
        <dbReference type="ARBA" id="ARBA00023136"/>
    </source>
</evidence>
<organism evidence="7 8">
    <name type="scientific">Vibrio aquimaris</name>
    <dbReference type="NCBI Taxonomy" id="2587862"/>
    <lineage>
        <taxon>Bacteria</taxon>
        <taxon>Pseudomonadati</taxon>
        <taxon>Pseudomonadota</taxon>
        <taxon>Gammaproteobacteria</taxon>
        <taxon>Vibrionales</taxon>
        <taxon>Vibrionaceae</taxon>
        <taxon>Vibrio</taxon>
    </lineage>
</organism>